<dbReference type="OrthoDB" id="1873458at2759"/>
<dbReference type="PANTHER" id="PTHR35501:SF3">
    <property type="entry name" value="PROTEIN YY1"/>
    <property type="match status" value="1"/>
</dbReference>
<comment type="similarity">
    <text evidence="3">Belongs to the A9/FIL1 family.</text>
</comment>
<keyword evidence="2" id="KW-0964">Secreted</keyword>
<dbReference type="GO" id="GO:0005576">
    <property type="term" value="C:extracellular region"/>
    <property type="evidence" value="ECO:0007669"/>
    <property type="project" value="UniProtKB-SubCell"/>
</dbReference>
<dbReference type="AlphaFoldDB" id="A0A2Z7C2H5"/>
<evidence type="ECO:0000259" key="5">
    <source>
        <dbReference type="SMART" id="SM00499"/>
    </source>
</evidence>
<dbReference type="Proteomes" id="UP000250235">
    <property type="component" value="Unassembled WGS sequence"/>
</dbReference>
<evidence type="ECO:0000256" key="1">
    <source>
        <dbReference type="ARBA" id="ARBA00004613"/>
    </source>
</evidence>
<dbReference type="InterPro" id="IPR036312">
    <property type="entry name" value="Bifun_inhib/LTP/seed_sf"/>
</dbReference>
<evidence type="ECO:0000256" key="2">
    <source>
        <dbReference type="ARBA" id="ARBA00022525"/>
    </source>
</evidence>
<sequence>MAGMRSAVSYSLVLVIVLVAQSQMVPQSLAQTCSASLPNLNVCAPFVLPGATATAPSPDCCNALQSIEHDCLCNTIRIASRIPAQCNLPPLTCGGQYLHTLY</sequence>
<evidence type="ECO:0000313" key="6">
    <source>
        <dbReference type="EMBL" id="KZV41042.1"/>
    </source>
</evidence>
<dbReference type="InterPro" id="IPR016140">
    <property type="entry name" value="Bifunc_inhib/LTP/seed_store"/>
</dbReference>
<dbReference type="Gene3D" id="1.10.110.10">
    <property type="entry name" value="Plant lipid-transfer and hydrophobic proteins"/>
    <property type="match status" value="1"/>
</dbReference>
<organism evidence="6 7">
    <name type="scientific">Dorcoceras hygrometricum</name>
    <dbReference type="NCBI Taxonomy" id="472368"/>
    <lineage>
        <taxon>Eukaryota</taxon>
        <taxon>Viridiplantae</taxon>
        <taxon>Streptophyta</taxon>
        <taxon>Embryophyta</taxon>
        <taxon>Tracheophyta</taxon>
        <taxon>Spermatophyta</taxon>
        <taxon>Magnoliopsida</taxon>
        <taxon>eudicotyledons</taxon>
        <taxon>Gunneridae</taxon>
        <taxon>Pentapetalae</taxon>
        <taxon>asterids</taxon>
        <taxon>lamiids</taxon>
        <taxon>Lamiales</taxon>
        <taxon>Gesneriaceae</taxon>
        <taxon>Didymocarpoideae</taxon>
        <taxon>Trichosporeae</taxon>
        <taxon>Loxocarpinae</taxon>
        <taxon>Dorcoceras</taxon>
    </lineage>
</organism>
<comment type="subcellular location">
    <subcellularLocation>
        <location evidence="1">Secreted</location>
    </subcellularLocation>
</comment>
<feature type="signal peptide" evidence="4">
    <location>
        <begin position="1"/>
        <end position="30"/>
    </location>
</feature>
<evidence type="ECO:0000256" key="4">
    <source>
        <dbReference type="SAM" id="SignalP"/>
    </source>
</evidence>
<dbReference type="SUPFAM" id="SSF47699">
    <property type="entry name" value="Bifunctional inhibitor/lipid-transfer protein/seed storage 2S albumin"/>
    <property type="match status" value="1"/>
</dbReference>
<dbReference type="EMBL" id="KQ999839">
    <property type="protein sequence ID" value="KZV41042.1"/>
    <property type="molecule type" value="Genomic_DNA"/>
</dbReference>
<keyword evidence="7" id="KW-1185">Reference proteome</keyword>
<name>A0A2Z7C2H5_9LAMI</name>
<evidence type="ECO:0000256" key="3">
    <source>
        <dbReference type="ARBA" id="ARBA00038300"/>
    </source>
</evidence>
<dbReference type="Pfam" id="PF14368">
    <property type="entry name" value="LTP_2"/>
    <property type="match status" value="1"/>
</dbReference>
<accession>A0A2Z7C2H5</accession>
<dbReference type="SMART" id="SM00499">
    <property type="entry name" value="AAI"/>
    <property type="match status" value="1"/>
</dbReference>
<gene>
    <name evidence="6" type="ORF">F511_14018</name>
</gene>
<reference evidence="6 7" key="1">
    <citation type="journal article" date="2015" name="Proc. Natl. Acad. Sci. U.S.A.">
        <title>The resurrection genome of Boea hygrometrica: A blueprint for survival of dehydration.</title>
        <authorList>
            <person name="Xiao L."/>
            <person name="Yang G."/>
            <person name="Zhang L."/>
            <person name="Yang X."/>
            <person name="Zhao S."/>
            <person name="Ji Z."/>
            <person name="Zhou Q."/>
            <person name="Hu M."/>
            <person name="Wang Y."/>
            <person name="Chen M."/>
            <person name="Xu Y."/>
            <person name="Jin H."/>
            <person name="Xiao X."/>
            <person name="Hu G."/>
            <person name="Bao F."/>
            <person name="Hu Y."/>
            <person name="Wan P."/>
            <person name="Li L."/>
            <person name="Deng X."/>
            <person name="Kuang T."/>
            <person name="Xiang C."/>
            <person name="Zhu J.K."/>
            <person name="Oliver M.J."/>
            <person name="He Y."/>
        </authorList>
    </citation>
    <scope>NUCLEOTIDE SEQUENCE [LARGE SCALE GENOMIC DNA]</scope>
    <source>
        <strain evidence="7">cv. XS01</strain>
    </source>
</reference>
<feature type="domain" description="Bifunctional inhibitor/plant lipid transfer protein/seed storage helical" evidence="5">
    <location>
        <begin position="33"/>
        <end position="93"/>
    </location>
</feature>
<proteinExistence type="inferred from homology"/>
<evidence type="ECO:0000313" key="7">
    <source>
        <dbReference type="Proteomes" id="UP000250235"/>
    </source>
</evidence>
<feature type="chain" id="PRO_5016433168" description="Bifunctional inhibitor/plant lipid transfer protein/seed storage helical domain-containing protein" evidence="4">
    <location>
        <begin position="31"/>
        <end position="102"/>
    </location>
</feature>
<protein>
    <recommendedName>
        <fullName evidence="5">Bifunctional inhibitor/plant lipid transfer protein/seed storage helical domain-containing protein</fullName>
    </recommendedName>
</protein>
<dbReference type="PANTHER" id="PTHR35501">
    <property type="entry name" value="PROTEIN YY1"/>
    <property type="match status" value="1"/>
</dbReference>
<keyword evidence="4" id="KW-0732">Signal</keyword>